<dbReference type="AlphaFoldDB" id="A0A1Y5F9T0"/>
<dbReference type="Proteomes" id="UP000196531">
    <property type="component" value="Unassembled WGS sequence"/>
</dbReference>
<sequence>MKILLALLISVNTMALDYKVVCDAKGHSGDSVVAAIEACSKHTTNRRANCAKDVTCATYKTHCTSYGVAGDNVLLAVANCRQYSRNSTRNCSAEVTCH</sequence>
<comment type="caution">
    <text evidence="1">The sequence shown here is derived from an EMBL/GenBank/DDBJ whole genome shotgun (WGS) entry which is preliminary data.</text>
</comment>
<accession>A0A1Y5F9T0</accession>
<protein>
    <submittedName>
        <fullName evidence="1">Uncharacterized protein</fullName>
    </submittedName>
</protein>
<reference evidence="2" key="1">
    <citation type="journal article" date="2017" name="Proc. Natl. Acad. Sci. U.S.A.">
        <title>Simulation of Deepwater Horizon oil plume reveals substrate specialization within a complex community of hydrocarbon-degraders.</title>
        <authorList>
            <person name="Hu P."/>
            <person name="Dubinsky E.A."/>
            <person name="Probst A.J."/>
            <person name="Wang J."/>
            <person name="Sieber C.M.K."/>
            <person name="Tom L.M."/>
            <person name="Gardinali P."/>
            <person name="Banfield J.F."/>
            <person name="Atlas R.M."/>
            <person name="Andersen G.L."/>
        </authorList>
    </citation>
    <scope>NUCLEOTIDE SEQUENCE [LARGE SCALE GENOMIC DNA]</scope>
</reference>
<evidence type="ECO:0000313" key="2">
    <source>
        <dbReference type="Proteomes" id="UP000196531"/>
    </source>
</evidence>
<organism evidence="1 2">
    <name type="scientific">Halobacteriovorax marinus</name>
    <dbReference type="NCBI Taxonomy" id="97084"/>
    <lineage>
        <taxon>Bacteria</taxon>
        <taxon>Pseudomonadati</taxon>
        <taxon>Bdellovibrionota</taxon>
        <taxon>Bacteriovoracia</taxon>
        <taxon>Bacteriovoracales</taxon>
        <taxon>Halobacteriovoraceae</taxon>
        <taxon>Halobacteriovorax</taxon>
    </lineage>
</organism>
<gene>
    <name evidence="1" type="ORF">A9Q84_06680</name>
</gene>
<evidence type="ECO:0000313" key="1">
    <source>
        <dbReference type="EMBL" id="OUR97876.1"/>
    </source>
</evidence>
<name>A0A1Y5F9T0_9BACT</name>
<dbReference type="EMBL" id="MAAO01000005">
    <property type="protein sequence ID" value="OUR97876.1"/>
    <property type="molecule type" value="Genomic_DNA"/>
</dbReference>
<proteinExistence type="predicted"/>